<dbReference type="AlphaFoldDB" id="A0A062V0C6"/>
<keyword evidence="2" id="KW-1185">Reference proteome</keyword>
<sequence length="147" mass="16840">MKNFFLKGKIAGITPVSVYENKVYTQNITVELEDGTKIEVYDPLKRCKKDMEGKIKNIRIRASTVQPIIKNEKREMKIIPFNKASHADIYGYIEKILPNKPENLVILKFGLGEIVLFADDKQIESLSEKDYVVTSANLYLDEINDAK</sequence>
<evidence type="ECO:0000313" key="1">
    <source>
        <dbReference type="EMBL" id="KCZ70837.1"/>
    </source>
</evidence>
<dbReference type="Proteomes" id="UP000027153">
    <property type="component" value="Unassembled WGS sequence"/>
</dbReference>
<evidence type="ECO:0000313" key="2">
    <source>
        <dbReference type="Proteomes" id="UP000027153"/>
    </source>
</evidence>
<organism evidence="1 2">
    <name type="scientific">Candidatus Methanoperedens nitratireducens</name>
    <dbReference type="NCBI Taxonomy" id="1392998"/>
    <lineage>
        <taxon>Archaea</taxon>
        <taxon>Methanobacteriati</taxon>
        <taxon>Methanobacteriota</taxon>
        <taxon>Stenosarchaea group</taxon>
        <taxon>Methanomicrobia</taxon>
        <taxon>Methanosarcinales</taxon>
        <taxon>ANME-2 cluster</taxon>
        <taxon>Candidatus Methanoperedentaceae</taxon>
        <taxon>Candidatus Methanoperedens</taxon>
    </lineage>
</organism>
<comment type="caution">
    <text evidence="1">The sequence shown here is derived from an EMBL/GenBank/DDBJ whole genome shotgun (WGS) entry which is preliminary data.</text>
</comment>
<reference evidence="1 2" key="1">
    <citation type="journal article" date="2013" name="Nature">
        <title>Anaerobic oxidation of methane coupled to nitrate reduction in a novel archaeal lineage.</title>
        <authorList>
            <person name="Haroon M.F."/>
            <person name="Hu S."/>
            <person name="Shi Y."/>
            <person name="Imelfort M."/>
            <person name="Keller J."/>
            <person name="Hugenholtz P."/>
            <person name="Yuan Z."/>
            <person name="Tyson G.W."/>
        </authorList>
    </citation>
    <scope>NUCLEOTIDE SEQUENCE [LARGE SCALE GENOMIC DNA]</scope>
    <source>
        <strain evidence="1 2">ANME-2d</strain>
    </source>
</reference>
<gene>
    <name evidence="1" type="ORF">ANME2D_02862</name>
</gene>
<proteinExistence type="predicted"/>
<protein>
    <submittedName>
        <fullName evidence="1">Uncharacterized protein</fullName>
    </submittedName>
</protein>
<accession>A0A062V0C6</accession>
<dbReference type="EMBL" id="JMIY01000007">
    <property type="protein sequence ID" value="KCZ70837.1"/>
    <property type="molecule type" value="Genomic_DNA"/>
</dbReference>
<name>A0A062V0C6_9EURY</name>